<evidence type="ECO:0000313" key="2">
    <source>
        <dbReference type="Proteomes" id="UP000247744"/>
    </source>
</evidence>
<gene>
    <name evidence="1" type="ORF">DKK75_06650</name>
</gene>
<evidence type="ECO:0000313" key="1">
    <source>
        <dbReference type="EMBL" id="PXY81422.1"/>
    </source>
</evidence>
<protein>
    <submittedName>
        <fullName evidence="1">Uncharacterized protein</fullName>
    </submittedName>
</protein>
<sequence length="143" mass="16458">MALCRITYRCGHTDTVEIKGINWFGRRKKKIARYRTTDCPACWAAKVRWELDGLPALEGSDEQVFRAADIREKIVEMLMRMEDEAQKDHDARDKHRATEEQTALAARRIAWLKAQASASWWIDHQYAIDAVKAAQQALANKEA</sequence>
<dbReference type="Proteomes" id="UP000247744">
    <property type="component" value="Unassembled WGS sequence"/>
</dbReference>
<proteinExistence type="predicted"/>
<dbReference type="EMBL" id="QGLL01000009">
    <property type="protein sequence ID" value="PXY81422.1"/>
    <property type="molecule type" value="Genomic_DNA"/>
</dbReference>
<comment type="caution">
    <text evidence="1">The sequence shown here is derived from an EMBL/GenBank/DDBJ whole genome shotgun (WGS) entry which is preliminary data.</text>
</comment>
<name>A0A318LZV6_9BIFI</name>
<organism evidence="1 2">
    <name type="scientific">Bifidobacterium asteroides</name>
    <dbReference type="NCBI Taxonomy" id="1684"/>
    <lineage>
        <taxon>Bacteria</taxon>
        <taxon>Bacillati</taxon>
        <taxon>Actinomycetota</taxon>
        <taxon>Actinomycetes</taxon>
        <taxon>Bifidobacteriales</taxon>
        <taxon>Bifidobacteriaceae</taxon>
        <taxon>Bifidobacterium</taxon>
    </lineage>
</organism>
<dbReference type="RefSeq" id="WP_110452650.1">
    <property type="nucleotide sequence ID" value="NZ_QGLL01000009.1"/>
</dbReference>
<dbReference type="AlphaFoldDB" id="A0A318LZV6"/>
<dbReference type="OrthoDB" id="3233177at2"/>
<reference evidence="1 2" key="1">
    <citation type="submission" date="2018-05" db="EMBL/GenBank/DDBJ databases">
        <title>Reference genomes for bee gut microbiota database.</title>
        <authorList>
            <person name="Ellegaard K.M."/>
        </authorList>
    </citation>
    <scope>NUCLEOTIDE SEQUENCE [LARGE SCALE GENOMIC DNA]</scope>
    <source>
        <strain evidence="1 2">ESL0200</strain>
    </source>
</reference>
<accession>A0A318LZV6</accession>